<organism evidence="1 2">
    <name type="scientific">Polaromonas eurypsychrophila</name>
    <dbReference type="NCBI Taxonomy" id="1614635"/>
    <lineage>
        <taxon>Bacteria</taxon>
        <taxon>Pseudomonadati</taxon>
        <taxon>Pseudomonadota</taxon>
        <taxon>Betaproteobacteria</taxon>
        <taxon>Burkholderiales</taxon>
        <taxon>Comamonadaceae</taxon>
        <taxon>Polaromonas</taxon>
    </lineage>
</organism>
<accession>A0A916SQK4</accession>
<dbReference type="AlphaFoldDB" id="A0A916SQK4"/>
<dbReference type="Proteomes" id="UP000620596">
    <property type="component" value="Unassembled WGS sequence"/>
</dbReference>
<evidence type="ECO:0000313" key="2">
    <source>
        <dbReference type="Proteomes" id="UP000620596"/>
    </source>
</evidence>
<protein>
    <submittedName>
        <fullName evidence="1">Uncharacterized protein</fullName>
    </submittedName>
</protein>
<keyword evidence="2" id="KW-1185">Reference proteome</keyword>
<evidence type="ECO:0000313" key="1">
    <source>
        <dbReference type="EMBL" id="GGB10756.1"/>
    </source>
</evidence>
<sequence length="103" mass="11477">MDYTVKIFHSEDVSPAEREAAAKRFRTALEASLGDASLVAPVYRAWLRLLQAHGEETRPWDLSPAEQLLADQWEAAELAATQAAFGAERYMGDAHFELSLGER</sequence>
<reference evidence="1" key="1">
    <citation type="journal article" date="2014" name="Int. J. Syst. Evol. Microbiol.">
        <title>Complete genome sequence of Corynebacterium casei LMG S-19264T (=DSM 44701T), isolated from a smear-ripened cheese.</title>
        <authorList>
            <consortium name="US DOE Joint Genome Institute (JGI-PGF)"/>
            <person name="Walter F."/>
            <person name="Albersmeier A."/>
            <person name="Kalinowski J."/>
            <person name="Ruckert C."/>
        </authorList>
    </citation>
    <scope>NUCLEOTIDE SEQUENCE</scope>
    <source>
        <strain evidence="1">CGMCC 1.15322</strain>
    </source>
</reference>
<dbReference type="RefSeq" id="WP_188709759.1">
    <property type="nucleotide sequence ID" value="NZ_BMIG01000016.1"/>
</dbReference>
<proteinExistence type="predicted"/>
<name>A0A916SQK4_9BURK</name>
<gene>
    <name evidence="1" type="ORF">GCM10011496_34610</name>
</gene>
<reference evidence="1" key="2">
    <citation type="submission" date="2020-09" db="EMBL/GenBank/DDBJ databases">
        <authorList>
            <person name="Sun Q."/>
            <person name="Zhou Y."/>
        </authorList>
    </citation>
    <scope>NUCLEOTIDE SEQUENCE</scope>
    <source>
        <strain evidence="1">CGMCC 1.15322</strain>
    </source>
</reference>
<comment type="caution">
    <text evidence="1">The sequence shown here is derived from an EMBL/GenBank/DDBJ whole genome shotgun (WGS) entry which is preliminary data.</text>
</comment>
<dbReference type="EMBL" id="BMIG01000016">
    <property type="protein sequence ID" value="GGB10756.1"/>
    <property type="molecule type" value="Genomic_DNA"/>
</dbReference>